<dbReference type="InterPro" id="IPR016084">
    <property type="entry name" value="Haem_Oase-like_multi-hlx"/>
</dbReference>
<dbReference type="GeneID" id="34016295"/>
<accession>A0A1Z3U9I3</accession>
<dbReference type="GO" id="GO:0004392">
    <property type="term" value="F:heme oxygenase (decyclizing) activity"/>
    <property type="evidence" value="ECO:0007669"/>
    <property type="project" value="InterPro"/>
</dbReference>
<keyword evidence="4" id="KW-1185">Reference proteome</keyword>
<name>A0A1Z3U9I3_BREVE</name>
<protein>
    <submittedName>
        <fullName evidence="2">Biliverdin-producing heme oxygenase</fullName>
    </submittedName>
</protein>
<dbReference type="Proteomes" id="UP001272940">
    <property type="component" value="Unassembled WGS sequence"/>
</dbReference>
<dbReference type="CDD" id="cd19166">
    <property type="entry name" value="HemeO-bac"/>
    <property type="match status" value="1"/>
</dbReference>
<dbReference type="EMBL" id="CP022048">
    <property type="protein sequence ID" value="ASE39947.1"/>
    <property type="molecule type" value="Genomic_DNA"/>
</dbReference>
<sequence length="195" mass="20795">MIASPALLALREATASAHETLEVQAQIEPRLSDPATRGATVAAFYRFHAGLEPLSHPLVARLNAELGASFEPRSRANGIAQDLTLLGQRVPPPARPASPASAGEALGWVYVAEGSMLGGRIIRRRLAAEGRDLDGLGFLDPYGEETGARWRAFMDLLDRARISGHVTIDQVVKGGVDGFAFAHRTLQPQPQEAAA</sequence>
<gene>
    <name evidence="1" type="ORF">CEP68_10780</name>
    <name evidence="2" type="ORF">NJD11_15815</name>
</gene>
<dbReference type="EMBL" id="JAMYEC010000014">
    <property type="protein sequence ID" value="MDX2336403.1"/>
    <property type="molecule type" value="Genomic_DNA"/>
</dbReference>
<evidence type="ECO:0000313" key="4">
    <source>
        <dbReference type="Proteomes" id="UP001272940"/>
    </source>
</evidence>
<reference evidence="3" key="1">
    <citation type="submission" date="2017-06" db="EMBL/GenBank/DDBJ databases">
        <title>FDA dAtabase for Regulatory Grade micrObial Sequences (FDA-ARGOS): Supporting development and validation of Infectious Disease Dx tests.</title>
        <authorList>
            <person name="Minogue T."/>
            <person name="Wolcott M."/>
            <person name="Wasieloski L."/>
            <person name="Aguilar W."/>
            <person name="Moore D."/>
            <person name="Tallon L."/>
            <person name="Sadzewicz L."/>
            <person name="Sengamalay N."/>
            <person name="Ott S."/>
            <person name="Godinez A."/>
            <person name="Nagaraj S."/>
            <person name="Nadendla S."/>
            <person name="Geyer C."/>
            <person name="Sichtig H."/>
        </authorList>
    </citation>
    <scope>NUCLEOTIDE SEQUENCE [LARGE SCALE GENOMIC DNA]</scope>
    <source>
        <strain evidence="3">FDAARGOS_289</strain>
    </source>
</reference>
<organism evidence="1 3">
    <name type="scientific">Brevundimonas vesicularis</name>
    <name type="common">Pseudomonas vesicularis</name>
    <dbReference type="NCBI Taxonomy" id="41276"/>
    <lineage>
        <taxon>Bacteria</taxon>
        <taxon>Pseudomonadati</taxon>
        <taxon>Pseudomonadota</taxon>
        <taxon>Alphaproteobacteria</taxon>
        <taxon>Caulobacterales</taxon>
        <taxon>Caulobacteraceae</taxon>
        <taxon>Brevundimonas</taxon>
    </lineage>
</organism>
<dbReference type="KEGG" id="bvc:CEP68_10780"/>
<dbReference type="InterPro" id="IPR016053">
    <property type="entry name" value="Haem_Oase-like"/>
</dbReference>
<reference evidence="2 4" key="4">
    <citation type="journal article" date="2023" name="FEMS Microbes">
        <title>Whole genomes of deep-sea sponge-associated bacteria exhibit high novel natural product potential.</title>
        <authorList>
            <person name="Hesketh-Best P.J."/>
            <person name="January G.G."/>
            <person name="Koch M.J."/>
            <person name="Warburton P.J."/>
            <person name="Howell K.L."/>
            <person name="Upton M."/>
        </authorList>
    </citation>
    <scope>NUCLEOTIDE SEQUENCE [LARGE SCALE GENOMIC DNA]</scope>
    <source>
        <strain evidence="2 4">PC206-O</strain>
    </source>
</reference>
<dbReference type="AlphaFoldDB" id="A0A1Z3U9I3"/>
<reference evidence="1" key="2">
    <citation type="submission" date="2017-12" db="EMBL/GenBank/DDBJ databases">
        <title>FDA dAtabase for Regulatory Grade micrObial Sequences (FDA-ARGOS): Supporting development and validation of Infectious Disease Dx tests.</title>
        <authorList>
            <person name="Campos J."/>
            <person name="Goldberg B."/>
            <person name="Tallon L."/>
            <person name="Sadzewicz L."/>
            <person name="Sengamalay N."/>
            <person name="Ott S."/>
            <person name="Godinez A."/>
            <person name="Nagaraj S."/>
            <person name="Vavikolanu K."/>
            <person name="Vyas G."/>
            <person name="Nadendla S."/>
            <person name="Aluvathingal J."/>
            <person name="Geyer C."/>
            <person name="Nandy P."/>
            <person name="Hobson J."/>
            <person name="Sichtig H."/>
        </authorList>
    </citation>
    <scope>NUCLEOTIDE SEQUENCE</scope>
    <source>
        <strain evidence="1">FDAARGOS_289</strain>
    </source>
</reference>
<dbReference type="Pfam" id="PF01126">
    <property type="entry name" value="Heme_oxygenase"/>
    <property type="match status" value="1"/>
</dbReference>
<dbReference type="GO" id="GO:0006788">
    <property type="term" value="P:heme oxidation"/>
    <property type="evidence" value="ECO:0007669"/>
    <property type="project" value="InterPro"/>
</dbReference>
<proteinExistence type="predicted"/>
<reference evidence="2" key="3">
    <citation type="submission" date="2022-06" db="EMBL/GenBank/DDBJ databases">
        <authorList>
            <person name="Hesketh-Best P.J."/>
            <person name="Koch M.J."/>
        </authorList>
    </citation>
    <scope>NUCLEOTIDE SEQUENCE</scope>
    <source>
        <strain evidence="2">PC206-O</strain>
    </source>
</reference>
<dbReference type="Gene3D" id="1.20.910.10">
    <property type="entry name" value="Heme oxygenase-like"/>
    <property type="match status" value="1"/>
</dbReference>
<dbReference type="RefSeq" id="WP_066628710.1">
    <property type="nucleotide sequence ID" value="NZ_CP022048.2"/>
</dbReference>
<dbReference type="Proteomes" id="UP000197050">
    <property type="component" value="Chromosome"/>
</dbReference>
<dbReference type="SUPFAM" id="SSF48613">
    <property type="entry name" value="Heme oxygenase-like"/>
    <property type="match status" value="1"/>
</dbReference>
<evidence type="ECO:0000313" key="2">
    <source>
        <dbReference type="EMBL" id="MDX2336403.1"/>
    </source>
</evidence>
<evidence type="ECO:0000313" key="3">
    <source>
        <dbReference type="Proteomes" id="UP000197050"/>
    </source>
</evidence>
<evidence type="ECO:0000313" key="1">
    <source>
        <dbReference type="EMBL" id="ASE39947.1"/>
    </source>
</evidence>